<keyword evidence="1" id="KW-0472">Membrane</keyword>
<dbReference type="AlphaFoldDB" id="A0A1D8NEL7"/>
<feature type="transmembrane region" description="Helical" evidence="1">
    <location>
        <begin position="15"/>
        <end position="32"/>
    </location>
</feature>
<sequence>MALVTGTEYRPSRDFWYPQPFILCHFSHPILISRSKFSPFGISFNFSIFSIFPIFFQLFFFKMIFFSFQIIFRNNTNIFKPTSSLLPIVHPIALLFSCTDHGTLLNTPCVRRRQHKPSDEMPHTDERVSHALVSVREVWTPRLVRMTPRNSSGGGPIAVAIAPACDGQWLFQCGLSLPLWSGLSPWWSVFRSGLVCLCLEFRFIRDPSGWRFGGNVMGRCVGKCISSCQSSRSIQYCQSIHYSYDIGSRTPPRSTLYTRSTLYARSTRPTFKLR</sequence>
<dbReference type="EMBL" id="CP017556">
    <property type="protein sequence ID" value="AOW04070.1"/>
    <property type="molecule type" value="Genomic_DNA"/>
</dbReference>
<dbReference type="VEuPathDB" id="FungiDB:YALI1_D17844g"/>
<evidence type="ECO:0000256" key="1">
    <source>
        <dbReference type="SAM" id="Phobius"/>
    </source>
</evidence>
<keyword evidence="1" id="KW-0812">Transmembrane</keyword>
<dbReference type="Proteomes" id="UP000182444">
    <property type="component" value="Chromosome 1D"/>
</dbReference>
<protein>
    <submittedName>
        <fullName evidence="2">Uncharacterized protein</fullName>
    </submittedName>
</protein>
<name>A0A1D8NEL7_YARLL</name>
<dbReference type="RefSeq" id="XP_068138810.1">
    <property type="nucleotide sequence ID" value="XM_068282709.1"/>
</dbReference>
<gene>
    <name evidence="2" type="ORF">YALI1_D17844g</name>
</gene>
<dbReference type="GeneID" id="94583318"/>
<evidence type="ECO:0000313" key="3">
    <source>
        <dbReference type="Proteomes" id="UP000182444"/>
    </source>
</evidence>
<evidence type="ECO:0000313" key="2">
    <source>
        <dbReference type="EMBL" id="AOW04070.1"/>
    </source>
</evidence>
<proteinExistence type="predicted"/>
<reference evidence="2 3" key="1">
    <citation type="journal article" date="2016" name="PLoS ONE">
        <title>Sequence Assembly of Yarrowia lipolytica Strain W29/CLIB89 Shows Transposable Element Diversity.</title>
        <authorList>
            <person name="Magnan C."/>
            <person name="Yu J."/>
            <person name="Chang I."/>
            <person name="Jahn E."/>
            <person name="Kanomata Y."/>
            <person name="Wu J."/>
            <person name="Zeller M."/>
            <person name="Oakes M."/>
            <person name="Baldi P."/>
            <person name="Sandmeyer S."/>
        </authorList>
    </citation>
    <scope>NUCLEOTIDE SEQUENCE [LARGE SCALE GENOMIC DNA]</scope>
    <source>
        <strain evidence="3">CLIB89(W29)</strain>
    </source>
</reference>
<feature type="transmembrane region" description="Helical" evidence="1">
    <location>
        <begin position="44"/>
        <end position="72"/>
    </location>
</feature>
<accession>A0A1D8NEL7</accession>
<organism evidence="2 3">
    <name type="scientific">Yarrowia lipolytica</name>
    <name type="common">Candida lipolytica</name>
    <dbReference type="NCBI Taxonomy" id="4952"/>
    <lineage>
        <taxon>Eukaryota</taxon>
        <taxon>Fungi</taxon>
        <taxon>Dikarya</taxon>
        <taxon>Ascomycota</taxon>
        <taxon>Saccharomycotina</taxon>
        <taxon>Dipodascomycetes</taxon>
        <taxon>Dipodascales</taxon>
        <taxon>Dipodascales incertae sedis</taxon>
        <taxon>Yarrowia</taxon>
    </lineage>
</organism>
<keyword evidence="1" id="KW-1133">Transmembrane helix</keyword>